<proteinExistence type="predicted"/>
<feature type="region of interest" description="Disordered" evidence="1">
    <location>
        <begin position="233"/>
        <end position="290"/>
    </location>
</feature>
<keyword evidence="3" id="KW-1185">Reference proteome</keyword>
<organism evidence="2 3">
    <name type="scientific">Drechslerella stenobrocha 248</name>
    <dbReference type="NCBI Taxonomy" id="1043628"/>
    <lineage>
        <taxon>Eukaryota</taxon>
        <taxon>Fungi</taxon>
        <taxon>Dikarya</taxon>
        <taxon>Ascomycota</taxon>
        <taxon>Pezizomycotina</taxon>
        <taxon>Orbiliomycetes</taxon>
        <taxon>Orbiliales</taxon>
        <taxon>Orbiliaceae</taxon>
        <taxon>Drechslerella</taxon>
    </lineage>
</organism>
<feature type="region of interest" description="Disordered" evidence="1">
    <location>
        <begin position="707"/>
        <end position="748"/>
    </location>
</feature>
<accession>W7HV01</accession>
<name>W7HV01_9PEZI</name>
<reference evidence="2 3" key="1">
    <citation type="submission" date="2013-05" db="EMBL/GenBank/DDBJ databases">
        <title>Drechslerella stenobrocha genome reveals carnivorous origination and mechanical trapping mechanism of predatory fungi.</title>
        <authorList>
            <person name="Liu X."/>
            <person name="Zhang W."/>
            <person name="Liu K."/>
        </authorList>
    </citation>
    <scope>NUCLEOTIDE SEQUENCE [LARGE SCALE GENOMIC DNA]</scope>
    <source>
        <strain evidence="2 3">248</strain>
    </source>
</reference>
<feature type="region of interest" description="Disordered" evidence="1">
    <location>
        <begin position="565"/>
        <end position="585"/>
    </location>
</feature>
<feature type="region of interest" description="Disordered" evidence="1">
    <location>
        <begin position="1"/>
        <end position="50"/>
    </location>
</feature>
<dbReference type="OrthoDB" id="5391469at2759"/>
<evidence type="ECO:0000313" key="3">
    <source>
        <dbReference type="Proteomes" id="UP000024837"/>
    </source>
</evidence>
<protein>
    <submittedName>
        <fullName evidence="2">Uncharacterized protein</fullName>
    </submittedName>
</protein>
<sequence>MAANTNRSPSVGASEVPTHDLPPSSTAAALPPDTDTSTTAAAAVTPPDTDISSTTAVLNFPFQWADAIQIFDAVLLKAKEANPFADSLPRDWRSQIWTTIEWHANFPKAAAAGLASATTTNGPAAPNRKIDLEEHVVTLMKGMEGAKAKGIQKINIENISTADETYDAKEKFVALVRLVYNIWQERSHSAWRQPNSAFLPPIDSSVVLPPILSASPRNDNDIPNPAALSTAASIVDRDPSVASTKSNGPDISGPAGLPSPVDTSDTISDRTEVEADASKSRSPSHSTLRDESRMITLPLATPTRPPQNIEAHPLPLAEIWRVTVNRLNGSLTKYRRPNWLLYLEARGVQTVSDIGGWREGAEGTRQLTKGLIAKLDETGYNTKPILSKIKSIATTDVSQALSNMQNGTIEKFKPVPLNLMRNAWAHETPQTDPDESGDITISGLTADLVDDSPMPSQPLKRRSETDFETPSNLVRVKRVRLASPTDLLSTPLVHPNISDANTSSTSDHPVPTRRYSINSNIPVSALVHATVEGGFTPINRAAPPPMHPPPTIERTPEIAVAATTITPNHPKPPIAEPVRPTDRPRFTPTLQLRKLREPEEAREDAMEEEQTFTSADEFESVAGDSVETFLESRLGPVAQTLSQLKLGLAETKKELAETKDAQAAQASLYKTSKEEFFHFKNSLQDHYYGIKNMEMEASQLIDQLEQAVKDQRHSHNNSQIRSADSIDNGGYPRPSHLHRSQSTGATASQTEQLEINLTTKMVQLDTQLNSKIKHLNDTADTKMYDLASKLTATMAEVRAGAGANVSDLGTKFVADMKQLENRVDADNEEVKQRIGKLESRMDSVESKIDSVDVDLKQIMDAVSGLMIKVMELAASGSVANAGGSN</sequence>
<feature type="compositionally biased region" description="Low complexity" evidence="1">
    <location>
        <begin position="21"/>
        <end position="50"/>
    </location>
</feature>
<feature type="compositionally biased region" description="Polar residues" evidence="1">
    <location>
        <begin position="498"/>
        <end position="507"/>
    </location>
</feature>
<dbReference type="EMBL" id="KI966449">
    <property type="protein sequence ID" value="EWC43882.1"/>
    <property type="molecule type" value="Genomic_DNA"/>
</dbReference>
<feature type="region of interest" description="Disordered" evidence="1">
    <location>
        <begin position="492"/>
        <end position="511"/>
    </location>
</feature>
<evidence type="ECO:0000256" key="1">
    <source>
        <dbReference type="SAM" id="MobiDB-lite"/>
    </source>
</evidence>
<feature type="compositionally biased region" description="Basic and acidic residues" evidence="1">
    <location>
        <begin position="267"/>
        <end position="279"/>
    </location>
</feature>
<dbReference type="AlphaFoldDB" id="W7HV01"/>
<evidence type="ECO:0000313" key="2">
    <source>
        <dbReference type="EMBL" id="EWC43882.1"/>
    </source>
</evidence>
<gene>
    <name evidence="2" type="ORF">DRE_07259</name>
</gene>
<dbReference type="Proteomes" id="UP000024837">
    <property type="component" value="Unassembled WGS sequence"/>
</dbReference>
<feature type="region of interest" description="Disordered" evidence="1">
    <location>
        <begin position="446"/>
        <end position="468"/>
    </location>
</feature>
<dbReference type="HOGENOM" id="CLU_325717_0_0_1"/>
<feature type="compositionally biased region" description="Polar residues" evidence="1">
    <location>
        <begin position="1"/>
        <end position="11"/>
    </location>
</feature>
<dbReference type="Gene3D" id="1.20.120.20">
    <property type="entry name" value="Apolipoprotein"/>
    <property type="match status" value="1"/>
</dbReference>
<dbReference type="SUPFAM" id="SSF58113">
    <property type="entry name" value="Apolipoprotein A-I"/>
    <property type="match status" value="1"/>
</dbReference>